<reference evidence="2 3" key="1">
    <citation type="submission" date="2014-10" db="EMBL/GenBank/DDBJ databases">
        <title>Draft genome of the hookworm Ancylostoma caninum.</title>
        <authorList>
            <person name="Mitreva M."/>
        </authorList>
    </citation>
    <scope>NUCLEOTIDE SEQUENCE [LARGE SCALE GENOMIC DNA]</scope>
    <source>
        <strain evidence="2 3">Baltimore</strain>
    </source>
</reference>
<evidence type="ECO:0000313" key="3">
    <source>
        <dbReference type="Proteomes" id="UP000252519"/>
    </source>
</evidence>
<dbReference type="EMBL" id="JOJR01000626">
    <property type="protein sequence ID" value="RCN35788.1"/>
    <property type="molecule type" value="Genomic_DNA"/>
</dbReference>
<sequence>LEENDTRRAIQGFQNNIELIRKAKTSKFRETAEEQYQQQIGGGSTPIPMPSGDKHFDPSKSATLKFIKEGDEGHFGEHFFEQIASAEAPKHIEHQEPDWARYAREKSERARSRTPADPSQHHTPSMTPTHYYERSRPASYHERVRETTPKEFIEKSRTYTHTSQPRWGPAYSQTLPFSRRRGHSETREWVVNRYSFSYAPGYEYGGLDYTKGLHFPSAPYDYVYERHSRVDDQRQRTKPGYELGGTDFGHGYIASALTKSSHRSTYHVPPPQAPAVRTRLLAASEKSARAQLSAASVFYTPLHVSAIHSLAWIDE</sequence>
<keyword evidence="3" id="KW-1185">Reference proteome</keyword>
<feature type="region of interest" description="Disordered" evidence="1">
    <location>
        <begin position="35"/>
        <end position="59"/>
    </location>
</feature>
<evidence type="ECO:0000313" key="2">
    <source>
        <dbReference type="EMBL" id="RCN35788.1"/>
    </source>
</evidence>
<gene>
    <name evidence="2" type="ORF">ANCCAN_18347</name>
</gene>
<name>A0A368FWC4_ANCCA</name>
<organism evidence="2 3">
    <name type="scientific">Ancylostoma caninum</name>
    <name type="common">Dog hookworm</name>
    <dbReference type="NCBI Taxonomy" id="29170"/>
    <lineage>
        <taxon>Eukaryota</taxon>
        <taxon>Metazoa</taxon>
        <taxon>Ecdysozoa</taxon>
        <taxon>Nematoda</taxon>
        <taxon>Chromadorea</taxon>
        <taxon>Rhabditida</taxon>
        <taxon>Rhabditina</taxon>
        <taxon>Rhabditomorpha</taxon>
        <taxon>Strongyloidea</taxon>
        <taxon>Ancylostomatidae</taxon>
        <taxon>Ancylostomatinae</taxon>
        <taxon>Ancylostoma</taxon>
    </lineage>
</organism>
<accession>A0A368FWC4</accession>
<dbReference type="OrthoDB" id="5919374at2759"/>
<feature type="non-terminal residue" evidence="2">
    <location>
        <position position="1"/>
    </location>
</feature>
<feature type="compositionally biased region" description="Basic and acidic residues" evidence="1">
    <location>
        <begin position="131"/>
        <end position="148"/>
    </location>
</feature>
<dbReference type="Proteomes" id="UP000252519">
    <property type="component" value="Unassembled WGS sequence"/>
</dbReference>
<comment type="caution">
    <text evidence="2">The sequence shown here is derived from an EMBL/GenBank/DDBJ whole genome shotgun (WGS) entry which is preliminary data.</text>
</comment>
<feature type="region of interest" description="Disordered" evidence="1">
    <location>
        <begin position="104"/>
        <end position="148"/>
    </location>
</feature>
<protein>
    <submittedName>
        <fullName evidence="2">Uncharacterized protein</fullName>
    </submittedName>
</protein>
<dbReference type="STRING" id="29170.A0A368FWC4"/>
<proteinExistence type="predicted"/>
<dbReference type="AlphaFoldDB" id="A0A368FWC4"/>
<evidence type="ECO:0000256" key="1">
    <source>
        <dbReference type="SAM" id="MobiDB-lite"/>
    </source>
</evidence>